<reference evidence="1 2" key="2">
    <citation type="journal article" date="2012" name="Eukaryot. Cell">
        <title>Genome update of Botrytis cinerea strains B05.10 and T4.</title>
        <authorList>
            <person name="Staats M."/>
            <person name="van Kan J.A."/>
        </authorList>
    </citation>
    <scope>NUCLEOTIDE SEQUENCE [LARGE SCALE GENOMIC DNA]</scope>
    <source>
        <strain evidence="1 2">B05.10</strain>
    </source>
</reference>
<dbReference type="Gene3D" id="3.90.1410.10">
    <property type="entry name" value="set domain protein methyltransferase, domain 1"/>
    <property type="match status" value="1"/>
</dbReference>
<dbReference type="PANTHER" id="PTHR13271">
    <property type="entry name" value="UNCHARACTERIZED PUTATIVE METHYLTRANSFERASE"/>
    <property type="match status" value="1"/>
</dbReference>
<organism evidence="1 2">
    <name type="scientific">Botryotinia fuckeliana (strain B05.10)</name>
    <name type="common">Noble rot fungus</name>
    <name type="synonym">Botrytis cinerea</name>
    <dbReference type="NCBI Taxonomy" id="332648"/>
    <lineage>
        <taxon>Eukaryota</taxon>
        <taxon>Fungi</taxon>
        <taxon>Dikarya</taxon>
        <taxon>Ascomycota</taxon>
        <taxon>Pezizomycotina</taxon>
        <taxon>Leotiomycetes</taxon>
        <taxon>Helotiales</taxon>
        <taxon>Sclerotiniaceae</taxon>
        <taxon>Botrytis</taxon>
    </lineage>
</organism>
<name>A0A384JGK2_BOTFB</name>
<dbReference type="SUPFAM" id="SSF82199">
    <property type="entry name" value="SET domain"/>
    <property type="match status" value="1"/>
</dbReference>
<dbReference type="KEGG" id="bfu:BCIN_05g00900"/>
<dbReference type="InterPro" id="IPR050600">
    <property type="entry name" value="SETD3_SETD6_MTase"/>
</dbReference>
<dbReference type="AlphaFoldDB" id="A0A384JGK2"/>
<evidence type="ECO:0000313" key="1">
    <source>
        <dbReference type="EMBL" id="ATZ49670.1"/>
    </source>
</evidence>
<dbReference type="GO" id="GO:0005634">
    <property type="term" value="C:nucleus"/>
    <property type="evidence" value="ECO:0007669"/>
    <property type="project" value="TreeGrafter"/>
</dbReference>
<dbReference type="GeneID" id="5432589"/>
<proteinExistence type="predicted"/>
<gene>
    <name evidence="1" type="ORF">BCIN_05g00900</name>
</gene>
<dbReference type="RefSeq" id="XP_024548596.1">
    <property type="nucleotide sequence ID" value="XM_024692814.1"/>
</dbReference>
<protein>
    <recommendedName>
        <fullName evidence="3">SET domain-containing protein</fullName>
    </recommendedName>
</protein>
<dbReference type="PANTHER" id="PTHR13271:SF146">
    <property type="entry name" value="SET DOMAIN-CONTAINING PROTEIN"/>
    <property type="match status" value="1"/>
</dbReference>
<dbReference type="OrthoDB" id="42889at2759"/>
<keyword evidence="2" id="KW-1185">Reference proteome</keyword>
<dbReference type="Proteomes" id="UP000001798">
    <property type="component" value="Chromosome 5"/>
</dbReference>
<dbReference type="EMBL" id="CP009809">
    <property type="protein sequence ID" value="ATZ49670.1"/>
    <property type="molecule type" value="Genomic_DNA"/>
</dbReference>
<evidence type="ECO:0000313" key="2">
    <source>
        <dbReference type="Proteomes" id="UP000001798"/>
    </source>
</evidence>
<sequence length="644" mass="73417">MTENIKSLVDWATTSGAYLHPDVEIYKDAVTGLSFKAQQTIAPQTSIVRCSYQISLSYLNAIGTYSQFPSTDPFPVEFLENLKQDDPNIVGHFFLIQQYLKGDQSPWWQYIRLLPQPNDPKSLGIPIWWPEEDQEFLTGTNAEPPLQKREQMWRDQWKKGVVLLRELPNHKEYSYILYQWAATIFDSRSFRPSLTVCPEALSGSSTDMNLDLEHIRNDRFSILYPLVDIGNHNGINQVEWRKDPISESFDLVHSAGVLQGDQIYNYYGNKSNSELLVGYGFILPKDLVNRNVANLKLTPEHNAIQLRRSQNCHIRPDPRQPEEEFMFAVQPPSANGPQDSRILEFRSFGEGLVDLICCIVANERERSYMLRFPEICPERIAQPFQSPLCRAVIQATFIIQSKLAYEIDKIEKIGASLGPPQNFNQSLALNYRGLQLTTLRSALQPLDLLTMPILAPSHELSPLSPTGNLKIFSIEQAYSLLTQQYPSLSTTIHNLIASDQEEELPLDWSVLLEDWNFTYWTLWVYIIMLKQSDEKTLAAIHPALVQWIKDGTSIFGSLPESWNPAASFHGATDEHETLTTTISQLRKLHPELFAPQNVNYEHLLNLASHLVKEQGFMAPYVMLDGAAKGERISQLVMCIWSSDS</sequence>
<dbReference type="InterPro" id="IPR046341">
    <property type="entry name" value="SET_dom_sf"/>
</dbReference>
<reference evidence="1 2" key="3">
    <citation type="journal article" date="2017" name="Mol. Plant Pathol.">
        <title>A gapless genome sequence of the fungus Botrytis cinerea.</title>
        <authorList>
            <person name="Van Kan J.A."/>
            <person name="Stassen J.H."/>
            <person name="Mosbach A."/>
            <person name="Van Der Lee T.A."/>
            <person name="Faino L."/>
            <person name="Farmer A.D."/>
            <person name="Papasotiriou D.G."/>
            <person name="Zhou S."/>
            <person name="Seidl M.F."/>
            <person name="Cottam E."/>
            <person name="Edel D."/>
            <person name="Hahn M."/>
            <person name="Schwartz D.C."/>
            <person name="Dietrich R.A."/>
            <person name="Widdison S."/>
            <person name="Scalliet G."/>
        </authorList>
    </citation>
    <scope>NUCLEOTIDE SEQUENCE [LARGE SCALE GENOMIC DNA]</scope>
    <source>
        <strain evidence="1 2">B05.10</strain>
    </source>
</reference>
<dbReference type="VEuPathDB" id="FungiDB:Bcin05g00900"/>
<accession>A0A384JGK2</accession>
<reference evidence="1 2" key="1">
    <citation type="journal article" date="2011" name="PLoS Genet.">
        <title>Genomic analysis of the necrotrophic fungal pathogens Sclerotinia sclerotiorum and Botrytis cinerea.</title>
        <authorList>
            <person name="Amselem J."/>
            <person name="Cuomo C.A."/>
            <person name="van Kan J.A."/>
            <person name="Viaud M."/>
            <person name="Benito E.P."/>
            <person name="Couloux A."/>
            <person name="Coutinho P.M."/>
            <person name="de Vries R.P."/>
            <person name="Dyer P.S."/>
            <person name="Fillinger S."/>
            <person name="Fournier E."/>
            <person name="Gout L."/>
            <person name="Hahn M."/>
            <person name="Kohn L."/>
            <person name="Lapalu N."/>
            <person name="Plummer K.M."/>
            <person name="Pradier J.M."/>
            <person name="Quevillon E."/>
            <person name="Sharon A."/>
            <person name="Simon A."/>
            <person name="ten Have A."/>
            <person name="Tudzynski B."/>
            <person name="Tudzynski P."/>
            <person name="Wincker P."/>
            <person name="Andrew M."/>
            <person name="Anthouard V."/>
            <person name="Beever R.E."/>
            <person name="Beffa R."/>
            <person name="Benoit I."/>
            <person name="Bouzid O."/>
            <person name="Brault B."/>
            <person name="Chen Z."/>
            <person name="Choquer M."/>
            <person name="Collemare J."/>
            <person name="Cotton P."/>
            <person name="Danchin E.G."/>
            <person name="Da Silva C."/>
            <person name="Gautier A."/>
            <person name="Giraud C."/>
            <person name="Giraud T."/>
            <person name="Gonzalez C."/>
            <person name="Grossetete S."/>
            <person name="Guldener U."/>
            <person name="Henrissat B."/>
            <person name="Howlett B.J."/>
            <person name="Kodira C."/>
            <person name="Kretschmer M."/>
            <person name="Lappartient A."/>
            <person name="Leroch M."/>
            <person name="Levis C."/>
            <person name="Mauceli E."/>
            <person name="Neuveglise C."/>
            <person name="Oeser B."/>
            <person name="Pearson M."/>
            <person name="Poulain J."/>
            <person name="Poussereau N."/>
            <person name="Quesneville H."/>
            <person name="Rascle C."/>
            <person name="Schumacher J."/>
            <person name="Segurens B."/>
            <person name="Sexton A."/>
            <person name="Silva E."/>
            <person name="Sirven C."/>
            <person name="Soanes D.M."/>
            <person name="Talbot N.J."/>
            <person name="Templeton M."/>
            <person name="Yandava C."/>
            <person name="Yarden O."/>
            <person name="Zeng Q."/>
            <person name="Rollins J.A."/>
            <person name="Lebrun M.H."/>
            <person name="Dickman M."/>
        </authorList>
    </citation>
    <scope>NUCLEOTIDE SEQUENCE [LARGE SCALE GENOMIC DNA]</scope>
    <source>
        <strain evidence="1 2">B05.10</strain>
    </source>
</reference>
<evidence type="ECO:0008006" key="3">
    <source>
        <dbReference type="Google" id="ProtNLM"/>
    </source>
</evidence>
<dbReference type="GO" id="GO:0016279">
    <property type="term" value="F:protein-lysine N-methyltransferase activity"/>
    <property type="evidence" value="ECO:0007669"/>
    <property type="project" value="TreeGrafter"/>
</dbReference>